<dbReference type="Proteomes" id="UP001602119">
    <property type="component" value="Unassembled WGS sequence"/>
</dbReference>
<evidence type="ECO:0000259" key="1">
    <source>
        <dbReference type="Pfam" id="PF04961"/>
    </source>
</evidence>
<gene>
    <name evidence="2" type="ORF">ACFY05_38805</name>
</gene>
<proteinExistence type="predicted"/>
<dbReference type="EMBL" id="JBIAXI010000037">
    <property type="protein sequence ID" value="MFF4778793.1"/>
    <property type="molecule type" value="Genomic_DNA"/>
</dbReference>
<accession>A0ABW6VKP7</accession>
<evidence type="ECO:0000313" key="2">
    <source>
        <dbReference type="EMBL" id="MFF4778793.1"/>
    </source>
</evidence>
<protein>
    <submittedName>
        <fullName evidence="2">Cyclodeaminase/cyclohydrolase family protein</fullName>
    </submittedName>
</protein>
<dbReference type="InterPro" id="IPR036178">
    <property type="entry name" value="Formintransfe-cycloase-like_sf"/>
</dbReference>
<dbReference type="Gene3D" id="1.20.120.680">
    <property type="entry name" value="Formiminotetrahydrofolate cyclodeaminase monomer, up-and-down helical bundle"/>
    <property type="match status" value="1"/>
</dbReference>
<keyword evidence="3" id="KW-1185">Reference proteome</keyword>
<organism evidence="2 3">
    <name type="scientific">Microtetraspora fusca</name>
    <dbReference type="NCBI Taxonomy" id="1997"/>
    <lineage>
        <taxon>Bacteria</taxon>
        <taxon>Bacillati</taxon>
        <taxon>Actinomycetota</taxon>
        <taxon>Actinomycetes</taxon>
        <taxon>Streptosporangiales</taxon>
        <taxon>Streptosporangiaceae</taxon>
        <taxon>Microtetraspora</taxon>
    </lineage>
</organism>
<name>A0ABW6VKP7_MICFU</name>
<sequence length="217" mass="22325">MVTIPDGGRALMRDEKISDFLTRLADRVPAPGGGAVAALHAANAAALLGMVARYSTGEKYADHRAAVERAISETDGLRNAALRLAGEDAAAFTAVADAYKLPRDTDEAKAARSAAIAAALIEAGRPPAEVIGVARAVVELAEELLPIGNRNVVTDIAAAAEAARAAATTARVNVEINLGGIKDETARAELAARAATVDDIALRADRVTAAVREEIAK</sequence>
<feature type="domain" description="Cyclodeaminase/cyclohydrolase" evidence="1">
    <location>
        <begin position="17"/>
        <end position="195"/>
    </location>
</feature>
<reference evidence="2 3" key="1">
    <citation type="submission" date="2024-10" db="EMBL/GenBank/DDBJ databases">
        <title>The Natural Products Discovery Center: Release of the First 8490 Sequenced Strains for Exploring Actinobacteria Biosynthetic Diversity.</title>
        <authorList>
            <person name="Kalkreuter E."/>
            <person name="Kautsar S.A."/>
            <person name="Yang D."/>
            <person name="Bader C.D."/>
            <person name="Teijaro C.N."/>
            <person name="Fluegel L."/>
            <person name="Davis C.M."/>
            <person name="Simpson J.R."/>
            <person name="Lauterbach L."/>
            <person name="Steele A.D."/>
            <person name="Gui C."/>
            <person name="Meng S."/>
            <person name="Li G."/>
            <person name="Viehrig K."/>
            <person name="Ye F."/>
            <person name="Su P."/>
            <person name="Kiefer A.F."/>
            <person name="Nichols A."/>
            <person name="Cepeda A.J."/>
            <person name="Yan W."/>
            <person name="Fan B."/>
            <person name="Jiang Y."/>
            <person name="Adhikari A."/>
            <person name="Zheng C.-J."/>
            <person name="Schuster L."/>
            <person name="Cowan T.M."/>
            <person name="Smanski M.J."/>
            <person name="Chevrette M.G."/>
            <person name="De Carvalho L.P.S."/>
            <person name="Shen B."/>
        </authorList>
    </citation>
    <scope>NUCLEOTIDE SEQUENCE [LARGE SCALE GENOMIC DNA]</scope>
    <source>
        <strain evidence="2 3">NPDC001281</strain>
    </source>
</reference>
<comment type="caution">
    <text evidence="2">The sequence shown here is derived from an EMBL/GenBank/DDBJ whole genome shotgun (WGS) entry which is preliminary data.</text>
</comment>
<dbReference type="InterPro" id="IPR007044">
    <property type="entry name" value="Cyclodeamin/CycHdrlase"/>
</dbReference>
<evidence type="ECO:0000313" key="3">
    <source>
        <dbReference type="Proteomes" id="UP001602119"/>
    </source>
</evidence>
<dbReference type="Pfam" id="PF04961">
    <property type="entry name" value="FTCD_C"/>
    <property type="match status" value="1"/>
</dbReference>
<dbReference type="SUPFAM" id="SSF101262">
    <property type="entry name" value="Methenyltetrahydrofolate cyclohydrolase-like"/>
    <property type="match status" value="1"/>
</dbReference>
<dbReference type="RefSeq" id="WP_245655931.1">
    <property type="nucleotide sequence ID" value="NZ_BBYK01000046.1"/>
</dbReference>